<dbReference type="RefSeq" id="WP_184436488.1">
    <property type="nucleotide sequence ID" value="NZ_JACIGI010000027.1"/>
</dbReference>
<gene>
    <name evidence="3" type="ORF">GGD88_002830</name>
</gene>
<evidence type="ECO:0000256" key="2">
    <source>
        <dbReference type="ARBA" id="ARBA00022840"/>
    </source>
</evidence>
<protein>
    <submittedName>
        <fullName evidence="3">Pilus assembly protein CpaE</fullName>
    </submittedName>
</protein>
<dbReference type="InterPro" id="IPR027417">
    <property type="entry name" value="P-loop_NTPase"/>
</dbReference>
<dbReference type="Proteomes" id="UP000555728">
    <property type="component" value="Unassembled WGS sequence"/>
</dbReference>
<evidence type="ECO:0000313" key="4">
    <source>
        <dbReference type="Proteomes" id="UP000555728"/>
    </source>
</evidence>
<dbReference type="GO" id="GO:0005524">
    <property type="term" value="F:ATP binding"/>
    <property type="evidence" value="ECO:0007669"/>
    <property type="project" value="UniProtKB-KW"/>
</dbReference>
<name>A0A7W6WL61_9PROT</name>
<accession>A0A7W6WL61</accession>
<dbReference type="Gene3D" id="3.40.50.2300">
    <property type="match status" value="1"/>
</dbReference>
<keyword evidence="4" id="KW-1185">Reference proteome</keyword>
<dbReference type="InterPro" id="IPR011006">
    <property type="entry name" value="CheY-like_superfamily"/>
</dbReference>
<dbReference type="InterPro" id="IPR017746">
    <property type="entry name" value="Cellulose_synthase_operon_BcsQ"/>
</dbReference>
<dbReference type="PANTHER" id="PTHR43384:SF6">
    <property type="entry name" value="SEPTUM SITE-DETERMINING PROTEIN MIND HOMOLOG, CHLOROPLASTIC"/>
    <property type="match status" value="1"/>
</dbReference>
<keyword evidence="1" id="KW-0547">Nucleotide-binding</keyword>
<dbReference type="GO" id="GO:0009898">
    <property type="term" value="C:cytoplasmic side of plasma membrane"/>
    <property type="evidence" value="ECO:0007669"/>
    <property type="project" value="TreeGrafter"/>
</dbReference>
<dbReference type="SUPFAM" id="SSF52172">
    <property type="entry name" value="CheY-like"/>
    <property type="match status" value="1"/>
</dbReference>
<dbReference type="Pfam" id="PF06564">
    <property type="entry name" value="CBP_BcsQ"/>
    <property type="match status" value="1"/>
</dbReference>
<dbReference type="InterPro" id="IPR050625">
    <property type="entry name" value="ParA/MinD_ATPase"/>
</dbReference>
<dbReference type="GO" id="GO:0005829">
    <property type="term" value="C:cytosol"/>
    <property type="evidence" value="ECO:0007669"/>
    <property type="project" value="TreeGrafter"/>
</dbReference>
<comment type="caution">
    <text evidence="3">The sequence shown here is derived from an EMBL/GenBank/DDBJ whole genome shotgun (WGS) entry which is preliminary data.</text>
</comment>
<dbReference type="GO" id="GO:0051782">
    <property type="term" value="P:negative regulation of cell division"/>
    <property type="evidence" value="ECO:0007669"/>
    <property type="project" value="TreeGrafter"/>
</dbReference>
<sequence length="406" mass="43842">MRTTVEAFVLNDRTRAAVEALAEDVRLRRSQVSIHPGGLAEAPAALVRMDSPGLLILESDKHGEGLLAELDTVADYVTPDTKVVVLGLDDSIALYRQLLSLGVADYLVSPPAPEDLIDTVLRTTTDTGEHNLAPLVAVLGVRGGVGSSALACNLAYKIGRDISGEVALVDLDISAGTAAVNLNLNPRQSAADVLSQAENLDTMILDRYLQRYDEHLVLLGSTAQLDVSFRPPGDVLEGLLGLLRRQHDVVVLDLPRQWSMWVRDVLLDASAVVLVAYPDLSNLRDVQKMVTFLTEKRRSDLPTRLVLNKVGMAPKAELGGKDFEEVVGQAPVASVPFEPVVFGQALNTGEPVVKKGGSKAYLRAMDTLVDSLELDMKPGTRAARKARKSLLRGWLAPQKKASRKKA</sequence>
<organism evidence="3 4">
    <name type="scientific">Roseospira goensis</name>
    <dbReference type="NCBI Taxonomy" id="391922"/>
    <lineage>
        <taxon>Bacteria</taxon>
        <taxon>Pseudomonadati</taxon>
        <taxon>Pseudomonadota</taxon>
        <taxon>Alphaproteobacteria</taxon>
        <taxon>Rhodospirillales</taxon>
        <taxon>Rhodospirillaceae</taxon>
        <taxon>Roseospira</taxon>
    </lineage>
</organism>
<dbReference type="PANTHER" id="PTHR43384">
    <property type="entry name" value="SEPTUM SITE-DETERMINING PROTEIN MIND HOMOLOG, CHLOROPLASTIC-RELATED"/>
    <property type="match status" value="1"/>
</dbReference>
<evidence type="ECO:0000313" key="3">
    <source>
        <dbReference type="EMBL" id="MBB4287086.1"/>
    </source>
</evidence>
<keyword evidence="2" id="KW-0067">ATP-binding</keyword>
<reference evidence="3 4" key="1">
    <citation type="submission" date="2020-08" db="EMBL/GenBank/DDBJ databases">
        <title>Genome sequencing of Purple Non-Sulfur Bacteria from various extreme environments.</title>
        <authorList>
            <person name="Mayer M."/>
        </authorList>
    </citation>
    <scope>NUCLEOTIDE SEQUENCE [LARGE SCALE GENOMIC DNA]</scope>
    <source>
        <strain evidence="3 4">JA135</strain>
    </source>
</reference>
<dbReference type="AlphaFoldDB" id="A0A7W6WL61"/>
<dbReference type="EMBL" id="JACIGI010000027">
    <property type="protein sequence ID" value="MBB4287086.1"/>
    <property type="molecule type" value="Genomic_DNA"/>
</dbReference>
<dbReference type="SUPFAM" id="SSF52540">
    <property type="entry name" value="P-loop containing nucleoside triphosphate hydrolases"/>
    <property type="match status" value="1"/>
</dbReference>
<dbReference type="Gene3D" id="3.40.50.300">
    <property type="entry name" value="P-loop containing nucleotide triphosphate hydrolases"/>
    <property type="match status" value="1"/>
</dbReference>
<proteinExistence type="predicted"/>
<evidence type="ECO:0000256" key="1">
    <source>
        <dbReference type="ARBA" id="ARBA00022741"/>
    </source>
</evidence>
<dbReference type="GO" id="GO:0016887">
    <property type="term" value="F:ATP hydrolysis activity"/>
    <property type="evidence" value="ECO:0007669"/>
    <property type="project" value="TreeGrafter"/>
</dbReference>